<dbReference type="InterPro" id="IPR000551">
    <property type="entry name" value="MerR-type_HTH_dom"/>
</dbReference>
<dbReference type="EMBL" id="CP114014">
    <property type="protein sequence ID" value="XAY04772.1"/>
    <property type="molecule type" value="Genomic_DNA"/>
</dbReference>
<dbReference type="KEGG" id="parq:DSM112329_01609"/>
<accession>A0AAU7ASY7</accession>
<reference evidence="6" key="1">
    <citation type="submission" date="2022-12" db="EMBL/GenBank/DDBJ databases">
        <title>Paraconexibacter alkalitolerans sp. nov. and Baekduia alba sp. nov., isolated from soil and emended description of the genera Paraconexibacter (Chun et al., 2020) and Baekduia (An et al., 2020).</title>
        <authorList>
            <person name="Vieira S."/>
            <person name="Huber K.J."/>
            <person name="Geppert A."/>
            <person name="Wolf J."/>
            <person name="Neumann-Schaal M."/>
            <person name="Muesken M."/>
            <person name="Overmann J."/>
        </authorList>
    </citation>
    <scope>NUCLEOTIDE SEQUENCE</scope>
    <source>
        <strain evidence="6">AEG42_29</strain>
    </source>
</reference>
<evidence type="ECO:0000256" key="3">
    <source>
        <dbReference type="ARBA" id="ARBA00023125"/>
    </source>
</evidence>
<dbReference type="PROSITE" id="PS50937">
    <property type="entry name" value="HTH_MERR_2"/>
    <property type="match status" value="1"/>
</dbReference>
<keyword evidence="3" id="KW-0238">DNA-binding</keyword>
<dbReference type="CDD" id="cd00592">
    <property type="entry name" value="HTH_MerR-like"/>
    <property type="match status" value="1"/>
</dbReference>
<keyword evidence="2" id="KW-0805">Transcription regulation</keyword>
<evidence type="ECO:0000256" key="1">
    <source>
        <dbReference type="ARBA" id="ARBA00022491"/>
    </source>
</evidence>
<dbReference type="SMART" id="SM00422">
    <property type="entry name" value="HTH_MERR"/>
    <property type="match status" value="1"/>
</dbReference>
<dbReference type="GO" id="GO:0003700">
    <property type="term" value="F:DNA-binding transcription factor activity"/>
    <property type="evidence" value="ECO:0007669"/>
    <property type="project" value="InterPro"/>
</dbReference>
<organism evidence="6">
    <name type="scientific">Paraconexibacter sp. AEG42_29</name>
    <dbReference type="NCBI Taxonomy" id="2997339"/>
    <lineage>
        <taxon>Bacteria</taxon>
        <taxon>Bacillati</taxon>
        <taxon>Actinomycetota</taxon>
        <taxon>Thermoleophilia</taxon>
        <taxon>Solirubrobacterales</taxon>
        <taxon>Paraconexibacteraceae</taxon>
        <taxon>Paraconexibacter</taxon>
    </lineage>
</organism>
<dbReference type="InterPro" id="IPR009061">
    <property type="entry name" value="DNA-bd_dom_put_sf"/>
</dbReference>
<dbReference type="Pfam" id="PF13411">
    <property type="entry name" value="MerR_1"/>
    <property type="match status" value="1"/>
</dbReference>
<dbReference type="AlphaFoldDB" id="A0AAU7ASY7"/>
<evidence type="ECO:0000259" key="5">
    <source>
        <dbReference type="PROSITE" id="PS50937"/>
    </source>
</evidence>
<keyword evidence="4" id="KW-0804">Transcription</keyword>
<dbReference type="RefSeq" id="WP_354701297.1">
    <property type="nucleotide sequence ID" value="NZ_CP114014.1"/>
</dbReference>
<evidence type="ECO:0000256" key="2">
    <source>
        <dbReference type="ARBA" id="ARBA00023015"/>
    </source>
</evidence>
<dbReference type="SUPFAM" id="SSF46955">
    <property type="entry name" value="Putative DNA-binding domain"/>
    <property type="match status" value="1"/>
</dbReference>
<proteinExistence type="predicted"/>
<feature type="domain" description="HTH merR-type" evidence="5">
    <location>
        <begin position="3"/>
        <end position="72"/>
    </location>
</feature>
<gene>
    <name evidence="6" type="ORF">DSM112329_01609</name>
</gene>
<dbReference type="PANTHER" id="PTHR30204:SF69">
    <property type="entry name" value="MERR-FAMILY TRANSCRIPTIONAL REGULATOR"/>
    <property type="match status" value="1"/>
</dbReference>
<keyword evidence="1" id="KW-0678">Repressor</keyword>
<dbReference type="GO" id="GO:0003677">
    <property type="term" value="F:DNA binding"/>
    <property type="evidence" value="ECO:0007669"/>
    <property type="project" value="UniProtKB-KW"/>
</dbReference>
<name>A0AAU7ASY7_9ACTN</name>
<dbReference type="Gene3D" id="1.10.1660.10">
    <property type="match status" value="1"/>
</dbReference>
<sequence>MAGLTINEAAETTGWSPRMLRYVESAGLIEPQRSPKGYRLYGPEELQRLRTLRVLLEDHGIGLGDVGFALRLRRDTELRDAVEAWFEAEVTRPADIPDSAWLRWEQEKHQRLLAALT</sequence>
<evidence type="ECO:0000256" key="4">
    <source>
        <dbReference type="ARBA" id="ARBA00023163"/>
    </source>
</evidence>
<dbReference type="InterPro" id="IPR047057">
    <property type="entry name" value="MerR_fam"/>
</dbReference>
<protein>
    <recommendedName>
        <fullName evidence="5">HTH merR-type domain-containing protein</fullName>
    </recommendedName>
</protein>
<dbReference type="PANTHER" id="PTHR30204">
    <property type="entry name" value="REDOX-CYCLING DRUG-SENSING TRANSCRIPTIONAL ACTIVATOR SOXR"/>
    <property type="match status" value="1"/>
</dbReference>
<evidence type="ECO:0000313" key="6">
    <source>
        <dbReference type="EMBL" id="XAY04772.1"/>
    </source>
</evidence>